<keyword evidence="4" id="KW-0677">Repeat</keyword>
<sequence length="527" mass="61338">MSRLHDTTEPAVVSEDMLVFAVESQGPKGMAGRIAKEEGVNFSHVKSLRLDYRNILRIDNVWRFTNLTKLQLDNNIIAKIEGLDMLVNLVWLDLSFNNIEKIEGLDTLVKLEDLSLFNNRISLLENMETLTNLHIVSLGNNDFNDLNSLLYLRQFKKLKTVCISGNPMCMNEDYKLFTTAHLPNLDYIDYRAITTEMRTQANEKYRDIVEELIAEELSESRKQEEALIRRQQETLHKAAFVDLLDGSGLFDSMYESDPDGNRLQEIPEIKELVDSFREQFVEQCHQIFEFGIKEHNRRQEETDQFLECLEEAKTENRHLCVQQVKTFLTYKKTVFPIMLQTQDVDELDSLMEAYNEKLSKISSCLTGLELQLVDQLEETIKEFERNISDMITAYVEQVQAMFAQCRELENMHNEKLVEQCAAVLDKVIHNSPEVEALTEDLRLLFVDKDSMNNAISSSHENHIHEIDTKEDCMITGVNDWVAAFIGRVHEEEEVKRNRHRIMEINHFIDYQTEELDNLELEEAPVDQ</sequence>
<evidence type="ECO:0000313" key="13">
    <source>
        <dbReference type="RefSeq" id="XP_014663213.1"/>
    </source>
</evidence>
<dbReference type="RefSeq" id="XP_014663213.1">
    <property type="nucleotide sequence ID" value="XM_014807727.1"/>
</dbReference>
<evidence type="ECO:0000256" key="4">
    <source>
        <dbReference type="ARBA" id="ARBA00022737"/>
    </source>
</evidence>
<dbReference type="InterPro" id="IPR050576">
    <property type="entry name" value="Cilia_flagella_integrity"/>
</dbReference>
<evidence type="ECO:0000256" key="2">
    <source>
        <dbReference type="ARBA" id="ARBA00022490"/>
    </source>
</evidence>
<reference evidence="13" key="1">
    <citation type="submission" date="2025-08" db="UniProtKB">
        <authorList>
            <consortium name="RefSeq"/>
        </authorList>
    </citation>
    <scope>IDENTIFICATION</scope>
</reference>
<evidence type="ECO:0000256" key="9">
    <source>
        <dbReference type="ARBA" id="ARBA00023273"/>
    </source>
</evidence>
<evidence type="ECO:0000256" key="11">
    <source>
        <dbReference type="ARBA" id="ARBA00040950"/>
    </source>
</evidence>
<comment type="subcellular location">
    <subcellularLocation>
        <location evidence="1">Cytoplasm</location>
        <location evidence="1">Cytoskeleton</location>
        <location evidence="1">Flagellum axoneme</location>
    </subcellularLocation>
</comment>
<dbReference type="PANTHER" id="PTHR45973:SF12">
    <property type="entry name" value="DYNEIN REGULATORY COMPLEX SUBUNIT 3"/>
    <property type="match status" value="1"/>
</dbReference>
<dbReference type="Gene3D" id="3.80.10.10">
    <property type="entry name" value="Ribonuclease Inhibitor"/>
    <property type="match status" value="1"/>
</dbReference>
<keyword evidence="12" id="KW-1185">Reference proteome</keyword>
<proteinExistence type="inferred from homology"/>
<evidence type="ECO:0000256" key="1">
    <source>
        <dbReference type="ARBA" id="ARBA00004611"/>
    </source>
</evidence>
<dbReference type="PANTHER" id="PTHR45973">
    <property type="entry name" value="PROTEIN PHOSPHATASE 1 REGULATORY SUBUNIT SDS22-RELATED"/>
    <property type="match status" value="1"/>
</dbReference>
<accession>A0ABM1DTE2</accession>
<organism evidence="12 13">
    <name type="scientific">Priapulus caudatus</name>
    <name type="common">Priapulid worm</name>
    <dbReference type="NCBI Taxonomy" id="37621"/>
    <lineage>
        <taxon>Eukaryota</taxon>
        <taxon>Metazoa</taxon>
        <taxon>Ecdysozoa</taxon>
        <taxon>Scalidophora</taxon>
        <taxon>Priapulida</taxon>
        <taxon>Priapulimorpha</taxon>
        <taxon>Priapulimorphida</taxon>
        <taxon>Priapulidae</taxon>
        <taxon>Priapulus</taxon>
    </lineage>
</organism>
<dbReference type="InterPro" id="IPR032675">
    <property type="entry name" value="LRR_dom_sf"/>
</dbReference>
<name>A0ABM1DTE2_PRICU</name>
<protein>
    <recommendedName>
        <fullName evidence="11">Dynein regulatory complex subunit 3</fullName>
    </recommendedName>
</protein>
<gene>
    <name evidence="13" type="primary">LOC106805938</name>
</gene>
<dbReference type="Pfam" id="PF14580">
    <property type="entry name" value="LRR_9"/>
    <property type="match status" value="1"/>
</dbReference>
<dbReference type="Proteomes" id="UP000695022">
    <property type="component" value="Unplaced"/>
</dbReference>
<evidence type="ECO:0000256" key="3">
    <source>
        <dbReference type="ARBA" id="ARBA00022614"/>
    </source>
</evidence>
<dbReference type="PROSITE" id="PS51450">
    <property type="entry name" value="LRR"/>
    <property type="match status" value="3"/>
</dbReference>
<evidence type="ECO:0000256" key="10">
    <source>
        <dbReference type="ARBA" id="ARBA00038378"/>
    </source>
</evidence>
<dbReference type="SMART" id="SM00365">
    <property type="entry name" value="LRR_SD22"/>
    <property type="match status" value="3"/>
</dbReference>
<dbReference type="SUPFAM" id="SSF52075">
    <property type="entry name" value="Outer arm dynein light chain 1"/>
    <property type="match status" value="1"/>
</dbReference>
<dbReference type="InterPro" id="IPR001611">
    <property type="entry name" value="Leu-rich_rpt"/>
</dbReference>
<evidence type="ECO:0000313" key="12">
    <source>
        <dbReference type="Proteomes" id="UP000695022"/>
    </source>
</evidence>
<keyword evidence="6" id="KW-0175">Coiled coil</keyword>
<keyword evidence="9" id="KW-0966">Cell projection</keyword>
<keyword evidence="2" id="KW-0963">Cytoplasm</keyword>
<evidence type="ECO:0000256" key="7">
    <source>
        <dbReference type="ARBA" id="ARBA00023069"/>
    </source>
</evidence>
<dbReference type="GeneID" id="106805938"/>
<evidence type="ECO:0000256" key="6">
    <source>
        <dbReference type="ARBA" id="ARBA00023054"/>
    </source>
</evidence>
<keyword evidence="3" id="KW-0433">Leucine-rich repeat</keyword>
<keyword evidence="8" id="KW-0206">Cytoskeleton</keyword>
<evidence type="ECO:0000256" key="5">
    <source>
        <dbReference type="ARBA" id="ARBA00022846"/>
    </source>
</evidence>
<keyword evidence="5" id="KW-0282">Flagellum</keyword>
<keyword evidence="7" id="KW-0969">Cilium</keyword>
<evidence type="ECO:0000256" key="8">
    <source>
        <dbReference type="ARBA" id="ARBA00023212"/>
    </source>
</evidence>
<comment type="similarity">
    <text evidence="10">Belongs to the DRC3 family.</text>
</comment>